<accession>U2QM20</accession>
<evidence type="ECO:0000313" key="1">
    <source>
        <dbReference type="EMBL" id="ERK39842.1"/>
    </source>
</evidence>
<dbReference type="EMBL" id="AWEY01000008">
    <property type="protein sequence ID" value="ERK39842.1"/>
    <property type="molecule type" value="Genomic_DNA"/>
</dbReference>
<proteinExistence type="predicted"/>
<sequence>MLYLVISLVVLGLATALLTRFDRHADDPEPPIRVQDSCNTCNGENDKCEQECMMEAAVKEIEYYDDEELDAFRGRDSDAYTEQEIEQFSEVLYTMRPEEVKGWTRSLTLRGVNLPNPLKDEVFALSDNL</sequence>
<evidence type="ECO:0000313" key="2">
    <source>
        <dbReference type="Proteomes" id="UP000016648"/>
    </source>
</evidence>
<organism evidence="1 2">
    <name type="scientific">Segatella baroniae F0067</name>
    <dbReference type="NCBI Taxonomy" id="1115809"/>
    <lineage>
        <taxon>Bacteria</taxon>
        <taxon>Pseudomonadati</taxon>
        <taxon>Bacteroidota</taxon>
        <taxon>Bacteroidia</taxon>
        <taxon>Bacteroidales</taxon>
        <taxon>Prevotellaceae</taxon>
        <taxon>Segatella</taxon>
    </lineage>
</organism>
<dbReference type="PATRIC" id="fig|1115809.3.peg.709"/>
<evidence type="ECO:0008006" key="3">
    <source>
        <dbReference type="Google" id="ProtNLM"/>
    </source>
</evidence>
<protein>
    <recommendedName>
        <fullName evidence="3">Phospholipase</fullName>
    </recommendedName>
</protein>
<comment type="caution">
    <text evidence="1">The sequence shown here is derived from an EMBL/GenBank/DDBJ whole genome shotgun (WGS) entry which is preliminary data.</text>
</comment>
<dbReference type="AlphaFoldDB" id="U2QM20"/>
<gene>
    <name evidence="1" type="ORF">HMPREF9135_0232</name>
</gene>
<name>U2QM20_9BACT</name>
<reference evidence="1 2" key="1">
    <citation type="submission" date="2013-08" db="EMBL/GenBank/DDBJ databases">
        <authorList>
            <person name="Durkin A.S."/>
            <person name="Haft D.R."/>
            <person name="McCorrison J."/>
            <person name="Torralba M."/>
            <person name="Gillis M."/>
            <person name="Haft D.H."/>
            <person name="Methe B."/>
            <person name="Sutton G."/>
            <person name="Nelson K.E."/>
        </authorList>
    </citation>
    <scope>NUCLEOTIDE SEQUENCE [LARGE SCALE GENOMIC DNA]</scope>
    <source>
        <strain evidence="1 2">F0067</strain>
    </source>
</reference>
<keyword evidence="2" id="KW-1185">Reference proteome</keyword>
<dbReference type="RefSeq" id="WP_021588971.1">
    <property type="nucleotide sequence ID" value="NZ_AWEY01000008.1"/>
</dbReference>
<dbReference type="Proteomes" id="UP000016648">
    <property type="component" value="Unassembled WGS sequence"/>
</dbReference>